<dbReference type="OrthoDB" id="6491118at2759"/>
<feature type="region of interest" description="Disordered" evidence="1">
    <location>
        <begin position="23"/>
        <end position="56"/>
    </location>
</feature>
<name>A0A4Y2HFX1_ARAVE</name>
<keyword evidence="4" id="KW-1185">Reference proteome</keyword>
<evidence type="ECO:0000313" key="3">
    <source>
        <dbReference type="EMBL" id="GBM64180.1"/>
    </source>
</evidence>
<evidence type="ECO:0000259" key="2">
    <source>
        <dbReference type="Pfam" id="PF13843"/>
    </source>
</evidence>
<organism evidence="3 4">
    <name type="scientific">Araneus ventricosus</name>
    <name type="common">Orbweaver spider</name>
    <name type="synonym">Epeira ventricosa</name>
    <dbReference type="NCBI Taxonomy" id="182803"/>
    <lineage>
        <taxon>Eukaryota</taxon>
        <taxon>Metazoa</taxon>
        <taxon>Ecdysozoa</taxon>
        <taxon>Arthropoda</taxon>
        <taxon>Chelicerata</taxon>
        <taxon>Arachnida</taxon>
        <taxon>Araneae</taxon>
        <taxon>Araneomorphae</taxon>
        <taxon>Entelegynae</taxon>
        <taxon>Araneoidea</taxon>
        <taxon>Araneidae</taxon>
        <taxon>Araneus</taxon>
    </lineage>
</organism>
<dbReference type="PANTHER" id="PTHR47272">
    <property type="entry name" value="DDE_TNP_1_7 DOMAIN-CONTAINING PROTEIN"/>
    <property type="match status" value="1"/>
</dbReference>
<sequence length="588" mass="68049">MDDSSRRPRRYLTAEEILELMNQADSDLSSLSDDDEDYQDNVELNDDDDDEDEDDDDISILDLISSSNPGKWGIHTDAFPAPTSNFCQKSGVNHSSSKPIEYFLEYLDDDFFREMANCTNIRSVIQTGKSANVSPEEIQIFIGCSLLLSCYGYPRLKMVWERFTRIPVIADNIARDRFFQFRSNLKVINDNDVSDDSKKSDKFWKVRPLLSKIRERCLQQERPRIVSIDEQIIPFHGQISMRQYVKGKPNPVGLKVFVMCTTYGLPLDFIFYEGKGTDVQSPEDTSDLDLGGKIALKLSDSLQPWSSIYVDRYFTSELLFDILLNREVFATGTLMKNKVPKLTELQTDRDMKRNGRGSVDQIVRNDKRCCLVKWFDNRGVLLLSTESGKLPMEKCSRWSKKEKKYLDINRPAIVKNYNEFMGGVDHLDRCISNYRMKNRTKKWTVRVILHMIDFAVSSAWIAYRHKMEAAGALKKDIFDYFHFRLNVATTLIYGLKQSQQRIATISSYDESIEDSEPPAKRRIPACMPHDSARKKDVRHMPEMVGDRIHRSKCRMPKCNALTTVRCSNCKVFLCFNGSRNCFKQFHEK</sequence>
<evidence type="ECO:0000313" key="4">
    <source>
        <dbReference type="Proteomes" id="UP000499080"/>
    </source>
</evidence>
<reference evidence="3 4" key="1">
    <citation type="journal article" date="2019" name="Sci. Rep.">
        <title>Orb-weaving spider Araneus ventricosus genome elucidates the spidroin gene catalogue.</title>
        <authorList>
            <person name="Kono N."/>
            <person name="Nakamura H."/>
            <person name="Ohtoshi R."/>
            <person name="Moran D.A.P."/>
            <person name="Shinohara A."/>
            <person name="Yoshida Y."/>
            <person name="Fujiwara M."/>
            <person name="Mori M."/>
            <person name="Tomita M."/>
            <person name="Arakawa K."/>
        </authorList>
    </citation>
    <scope>NUCLEOTIDE SEQUENCE [LARGE SCALE GENOMIC DNA]</scope>
</reference>
<proteinExistence type="predicted"/>
<evidence type="ECO:0000256" key="1">
    <source>
        <dbReference type="SAM" id="MobiDB-lite"/>
    </source>
</evidence>
<dbReference type="InterPro" id="IPR029526">
    <property type="entry name" value="PGBD"/>
</dbReference>
<protein>
    <submittedName>
        <fullName evidence="3">PiggyBac transposable element-derived protein 3</fullName>
    </submittedName>
</protein>
<dbReference type="AlphaFoldDB" id="A0A4Y2HFX1"/>
<comment type="caution">
    <text evidence="3">The sequence shown here is derived from an EMBL/GenBank/DDBJ whole genome shotgun (WGS) entry which is preliminary data.</text>
</comment>
<gene>
    <name evidence="3" type="primary">PGBD3_57</name>
    <name evidence="3" type="ORF">AVEN_254899_1</name>
</gene>
<dbReference type="EMBL" id="BGPR01181554">
    <property type="protein sequence ID" value="GBM64180.1"/>
    <property type="molecule type" value="Genomic_DNA"/>
</dbReference>
<accession>A0A4Y2HFX1</accession>
<dbReference type="Pfam" id="PF13843">
    <property type="entry name" value="DDE_Tnp_1_7"/>
    <property type="match status" value="1"/>
</dbReference>
<dbReference type="PANTHER" id="PTHR47272:SF2">
    <property type="entry name" value="PIGGYBAC TRANSPOSABLE ELEMENT-DERIVED PROTEIN 3-LIKE"/>
    <property type="match status" value="1"/>
</dbReference>
<dbReference type="Proteomes" id="UP000499080">
    <property type="component" value="Unassembled WGS sequence"/>
</dbReference>
<feature type="compositionally biased region" description="Acidic residues" evidence="1">
    <location>
        <begin position="32"/>
        <end position="56"/>
    </location>
</feature>
<feature type="domain" description="PiggyBac transposable element-derived protein" evidence="2">
    <location>
        <begin position="99"/>
        <end position="460"/>
    </location>
</feature>